<organism evidence="6 7">
    <name type="scientific">Mordavella massiliensis</name>
    <dbReference type="NCBI Taxonomy" id="1871024"/>
    <lineage>
        <taxon>Bacteria</taxon>
        <taxon>Bacillati</taxon>
        <taxon>Bacillota</taxon>
        <taxon>Clostridia</taxon>
        <taxon>Eubacteriales</taxon>
        <taxon>Clostridiaceae</taxon>
        <taxon>Mordavella</taxon>
    </lineage>
</organism>
<dbReference type="Pfam" id="PF04055">
    <property type="entry name" value="Radical_SAM"/>
    <property type="match status" value="1"/>
</dbReference>
<dbReference type="InterPro" id="IPR023874">
    <property type="entry name" value="DNA_rSAM_put"/>
</dbReference>
<evidence type="ECO:0000256" key="4">
    <source>
        <dbReference type="ARBA" id="ARBA00023014"/>
    </source>
</evidence>
<dbReference type="SUPFAM" id="SSF102114">
    <property type="entry name" value="Radical SAM enzymes"/>
    <property type="match status" value="1"/>
</dbReference>
<keyword evidence="1" id="KW-0949">S-adenosyl-L-methionine</keyword>
<keyword evidence="2" id="KW-0479">Metal-binding</keyword>
<dbReference type="PANTHER" id="PTHR21180:SF9">
    <property type="entry name" value="TYPE II SECRETION SYSTEM PROTEIN K"/>
    <property type="match status" value="1"/>
</dbReference>
<evidence type="ECO:0000256" key="1">
    <source>
        <dbReference type="ARBA" id="ARBA00022691"/>
    </source>
</evidence>
<keyword evidence="3" id="KW-0408">Iron</keyword>
<dbReference type="InterPro" id="IPR051675">
    <property type="entry name" value="Endo/Exo/Phosphatase_dom_1"/>
</dbReference>
<reference evidence="6" key="1">
    <citation type="submission" date="2020-08" db="EMBL/GenBank/DDBJ databases">
        <authorList>
            <person name="Cejkova D."/>
            <person name="Kubasova T."/>
            <person name="Jahodarova E."/>
            <person name="Rychlik I."/>
        </authorList>
    </citation>
    <scope>NUCLEOTIDE SEQUENCE</scope>
    <source>
        <strain evidence="6">An582</strain>
    </source>
</reference>
<dbReference type="Proteomes" id="UP000705508">
    <property type="component" value="Unassembled WGS sequence"/>
</dbReference>
<keyword evidence="4" id="KW-0411">Iron-sulfur</keyword>
<dbReference type="InterPro" id="IPR010994">
    <property type="entry name" value="RuvA_2-like"/>
</dbReference>
<dbReference type="AlphaFoldDB" id="A0A939BG60"/>
<dbReference type="EMBL" id="JACJKS010000003">
    <property type="protein sequence ID" value="MBM6947544.1"/>
    <property type="molecule type" value="Genomic_DNA"/>
</dbReference>
<dbReference type="SFLD" id="SFLDS00029">
    <property type="entry name" value="Radical_SAM"/>
    <property type="match status" value="1"/>
</dbReference>
<dbReference type="Pfam" id="PF12836">
    <property type="entry name" value="HHH_3"/>
    <property type="match status" value="1"/>
</dbReference>
<dbReference type="GO" id="GO:0046872">
    <property type="term" value="F:metal ion binding"/>
    <property type="evidence" value="ECO:0007669"/>
    <property type="project" value="UniProtKB-KW"/>
</dbReference>
<comment type="caution">
    <text evidence="6">The sequence shown here is derived from an EMBL/GenBank/DDBJ whole genome shotgun (WGS) entry which is preliminary data.</text>
</comment>
<proteinExistence type="predicted"/>
<reference evidence="6" key="2">
    <citation type="journal article" date="2021" name="Sci. Rep.">
        <title>The distribution of antibiotic resistance genes in chicken gut microbiota commensals.</title>
        <authorList>
            <person name="Juricova H."/>
            <person name="Matiasovicova J."/>
            <person name="Kubasova T."/>
            <person name="Cejkova D."/>
            <person name="Rychlik I."/>
        </authorList>
    </citation>
    <scope>NUCLEOTIDE SEQUENCE</scope>
    <source>
        <strain evidence="6">An582</strain>
    </source>
</reference>
<evidence type="ECO:0000313" key="7">
    <source>
        <dbReference type="Proteomes" id="UP000705508"/>
    </source>
</evidence>
<protein>
    <submittedName>
        <fullName evidence="6">DNA modification/repair radical SAM protein</fullName>
    </submittedName>
</protein>
<feature type="domain" description="Radical SAM core" evidence="5">
    <location>
        <begin position="66"/>
        <end position="203"/>
    </location>
</feature>
<dbReference type="CDD" id="cd01335">
    <property type="entry name" value="Radical_SAM"/>
    <property type="match status" value="1"/>
</dbReference>
<dbReference type="GO" id="GO:0003824">
    <property type="term" value="F:catalytic activity"/>
    <property type="evidence" value="ECO:0007669"/>
    <property type="project" value="InterPro"/>
</dbReference>
<sequence length="443" mass="50350">MIMELQQSMSIADKLKILTDAAKYDVACTSSGTQRTNDGTGIGSCAQAGICHSFSADGRCISLLKILFTNECIYDCKYCINRRSNDVPRASFTPDEICTLTMEFYRRNYIEGLFLSSGVLKSPDHTMELIYAALYKLRTTYRFQGYIHVKAIPGTSQELLERLGFLADRMSVNLELPTAEGLRLLAPHKTRERILAPMRLVQNRMEENRQEIQLYRNAQRFVPAGQSTQMIIGATPETDFQIIHVAEALYKKFGLKRVFYSAFVPVNEDTSLPARTGEGPPLLREHRLYQADFLLRYYQFQAGELLTEKDPNFSVFLDPKCNWALRHLEVFPVEVNTAGYELLLRVPGIGYRSAARIVKARRYGKLDFGDLKKMGVVLKRALYFLTCGGKMMYPVKLEEDYIARNLLNVKERLPEGADGMTYRQLSLFDDARFGSMSEKGGTI</sequence>
<accession>A0A939BG60</accession>
<dbReference type="InterPro" id="IPR007197">
    <property type="entry name" value="rSAM"/>
</dbReference>
<dbReference type="InterPro" id="IPR058240">
    <property type="entry name" value="rSAM_sf"/>
</dbReference>
<dbReference type="Gene3D" id="3.20.20.70">
    <property type="entry name" value="Aldolase class I"/>
    <property type="match status" value="1"/>
</dbReference>
<dbReference type="NCBIfam" id="TIGR03916">
    <property type="entry name" value="rSAM_link_UDG"/>
    <property type="match status" value="1"/>
</dbReference>
<dbReference type="Gene3D" id="1.10.150.320">
    <property type="entry name" value="Photosystem II 12 kDa extrinsic protein"/>
    <property type="match status" value="1"/>
</dbReference>
<dbReference type="SFLD" id="SFLDG01102">
    <property type="entry name" value="Uncharacterised_Radical_SAM_Su"/>
    <property type="match status" value="1"/>
</dbReference>
<name>A0A939BG60_9CLOT</name>
<evidence type="ECO:0000259" key="5">
    <source>
        <dbReference type="Pfam" id="PF04055"/>
    </source>
</evidence>
<dbReference type="SUPFAM" id="SSF47781">
    <property type="entry name" value="RuvA domain 2-like"/>
    <property type="match status" value="1"/>
</dbReference>
<dbReference type="PANTHER" id="PTHR21180">
    <property type="entry name" value="ENDONUCLEASE/EXONUCLEASE/PHOSPHATASE FAMILY DOMAIN-CONTAINING PROTEIN 1"/>
    <property type="match status" value="1"/>
</dbReference>
<gene>
    <name evidence="6" type="ORF">H6A20_02540</name>
</gene>
<dbReference type="GO" id="GO:0051536">
    <property type="term" value="F:iron-sulfur cluster binding"/>
    <property type="evidence" value="ECO:0007669"/>
    <property type="project" value="UniProtKB-KW"/>
</dbReference>
<evidence type="ECO:0000256" key="3">
    <source>
        <dbReference type="ARBA" id="ARBA00023004"/>
    </source>
</evidence>
<evidence type="ECO:0000256" key="2">
    <source>
        <dbReference type="ARBA" id="ARBA00022723"/>
    </source>
</evidence>
<evidence type="ECO:0000313" key="6">
    <source>
        <dbReference type="EMBL" id="MBM6947544.1"/>
    </source>
</evidence>
<dbReference type="InterPro" id="IPR013785">
    <property type="entry name" value="Aldolase_TIM"/>
</dbReference>